<dbReference type="KEGG" id="str:Sterm_0679"/>
<proteinExistence type="predicted"/>
<feature type="region of interest" description="Disordered" evidence="1">
    <location>
        <begin position="31"/>
        <end position="55"/>
    </location>
</feature>
<dbReference type="HOGENOM" id="CLU_1863777_0_0_0"/>
<dbReference type="RefSeq" id="WP_012860147.1">
    <property type="nucleotide sequence ID" value="NC_013517.1"/>
</dbReference>
<dbReference type="EMBL" id="CP001739">
    <property type="protein sequence ID" value="ACZ07551.1"/>
    <property type="molecule type" value="Genomic_DNA"/>
</dbReference>
<dbReference type="AlphaFoldDB" id="D1APX3"/>
<dbReference type="STRING" id="526218.Sterm_0679"/>
<protein>
    <submittedName>
        <fullName evidence="2">Uncharacterized protein</fullName>
    </submittedName>
</protein>
<keyword evidence="3" id="KW-1185">Reference proteome</keyword>
<dbReference type="Proteomes" id="UP000000845">
    <property type="component" value="Chromosome"/>
</dbReference>
<evidence type="ECO:0000313" key="2">
    <source>
        <dbReference type="EMBL" id="ACZ07551.1"/>
    </source>
</evidence>
<organism evidence="2 3">
    <name type="scientific">Sebaldella termitidis (strain ATCC 33386 / NCTC 11300)</name>
    <dbReference type="NCBI Taxonomy" id="526218"/>
    <lineage>
        <taxon>Bacteria</taxon>
        <taxon>Fusobacteriati</taxon>
        <taxon>Fusobacteriota</taxon>
        <taxon>Fusobacteriia</taxon>
        <taxon>Fusobacteriales</taxon>
        <taxon>Leptotrichiaceae</taxon>
        <taxon>Sebaldella</taxon>
    </lineage>
</organism>
<evidence type="ECO:0000313" key="3">
    <source>
        <dbReference type="Proteomes" id="UP000000845"/>
    </source>
</evidence>
<sequence length="137" mass="15742">MVIFKKLFSKIKISDSETDFAASELKREKEADFQKENSNSREFFSSKDSTKNDSDNISRETINEFLGPVIDVLGDITSDKYVHNVKLTEDDIKKIYAKYTKTVITKDGKQVYESVSDVDSEAAEFVNELFDKIFNKK</sequence>
<name>D1APX3_SEBTE</name>
<evidence type="ECO:0000256" key="1">
    <source>
        <dbReference type="SAM" id="MobiDB-lite"/>
    </source>
</evidence>
<accession>D1APX3</accession>
<reference evidence="2 3" key="2">
    <citation type="journal article" date="2010" name="Stand. Genomic Sci.">
        <title>Complete genome sequence of Sebaldella termitidis type strain (NCTC 11300).</title>
        <authorList>
            <person name="Harmon-Smith M."/>
            <person name="Celia L."/>
            <person name="Chertkov O."/>
            <person name="Lapidus A."/>
            <person name="Copeland A."/>
            <person name="Glavina Del Rio T."/>
            <person name="Nolan M."/>
            <person name="Lucas S."/>
            <person name="Tice H."/>
            <person name="Cheng J.F."/>
            <person name="Han C."/>
            <person name="Detter J.C."/>
            <person name="Bruce D."/>
            <person name="Goodwin L."/>
            <person name="Pitluck S."/>
            <person name="Pati A."/>
            <person name="Liolios K."/>
            <person name="Ivanova N."/>
            <person name="Mavromatis K."/>
            <person name="Mikhailova N."/>
            <person name="Chen A."/>
            <person name="Palaniappan K."/>
            <person name="Land M."/>
            <person name="Hauser L."/>
            <person name="Chang Y.J."/>
            <person name="Jeffries C.D."/>
            <person name="Brettin T."/>
            <person name="Goker M."/>
            <person name="Beck B."/>
            <person name="Bristow J."/>
            <person name="Eisen J.A."/>
            <person name="Markowitz V."/>
            <person name="Hugenholtz P."/>
            <person name="Kyrpides N.C."/>
            <person name="Klenk H.P."/>
            <person name="Chen F."/>
        </authorList>
    </citation>
    <scope>NUCLEOTIDE SEQUENCE [LARGE SCALE GENOMIC DNA]</scope>
    <source>
        <strain evidence="3">ATCC 33386 / NCTC 11300</strain>
    </source>
</reference>
<gene>
    <name evidence="2" type="ordered locus">Sterm_0679</name>
</gene>
<reference evidence="3" key="1">
    <citation type="submission" date="2009-09" db="EMBL/GenBank/DDBJ databases">
        <title>The complete chromosome of Sebaldella termitidis ATCC 33386.</title>
        <authorList>
            <consortium name="US DOE Joint Genome Institute (JGI-PGF)"/>
            <person name="Lucas S."/>
            <person name="Copeland A."/>
            <person name="Lapidus A."/>
            <person name="Glavina del Rio T."/>
            <person name="Dalin E."/>
            <person name="Tice H."/>
            <person name="Bruce D."/>
            <person name="Goodwin L."/>
            <person name="Pitluck S."/>
            <person name="Kyrpides N."/>
            <person name="Mavromatis K."/>
            <person name="Ivanova N."/>
            <person name="Mikhailova N."/>
            <person name="Sims D."/>
            <person name="Meincke L."/>
            <person name="Brettin T."/>
            <person name="Detter J.C."/>
            <person name="Han C."/>
            <person name="Larimer F."/>
            <person name="Land M."/>
            <person name="Hauser L."/>
            <person name="Markowitz V."/>
            <person name="Cheng J.F."/>
            <person name="Hugenholtz P."/>
            <person name="Woyke T."/>
            <person name="Wu D."/>
            <person name="Eisen J.A."/>
        </authorList>
    </citation>
    <scope>NUCLEOTIDE SEQUENCE [LARGE SCALE GENOMIC DNA]</scope>
    <source>
        <strain evidence="3">ATCC 33386 / NCTC 11300</strain>
    </source>
</reference>